<comment type="caution">
    <text evidence="1">The sequence shown here is derived from an EMBL/GenBank/DDBJ whole genome shotgun (WGS) entry which is preliminary data.</text>
</comment>
<dbReference type="AlphaFoldDB" id="A0A0P9M1N1"/>
<evidence type="ECO:0000313" key="1">
    <source>
        <dbReference type="EMBL" id="KPW85215.1"/>
    </source>
</evidence>
<sequence length="53" mass="6042">MLNMKCITARPLLLRDLADPKYRYWIKQFAGEVAAPCVAESLMSFLSKHSLIT</sequence>
<protein>
    <submittedName>
        <fullName evidence="1">Uncharacterized protein</fullName>
    </submittedName>
</protein>
<name>A0A0P9M1N1_9PSED</name>
<gene>
    <name evidence="1" type="ORF">ALO75_200071</name>
</gene>
<reference evidence="1 2" key="1">
    <citation type="submission" date="2015-09" db="EMBL/GenBank/DDBJ databases">
        <title>Genome announcement of multiple Pseudomonas syringae strains.</title>
        <authorList>
            <person name="Thakur S."/>
            <person name="Wang P.W."/>
            <person name="Gong Y."/>
            <person name="Weir B.S."/>
            <person name="Guttman D.S."/>
        </authorList>
    </citation>
    <scope>NUCLEOTIDE SEQUENCE [LARGE SCALE GENOMIC DNA]</scope>
    <source>
        <strain evidence="1 2">ICMP17001</strain>
    </source>
</reference>
<dbReference type="Proteomes" id="UP000051335">
    <property type="component" value="Unassembled WGS sequence"/>
</dbReference>
<organism evidence="1 2">
    <name type="scientific">Pseudomonas syringae pv. coryli</name>
    <dbReference type="NCBI Taxonomy" id="317659"/>
    <lineage>
        <taxon>Bacteria</taxon>
        <taxon>Pseudomonadati</taxon>
        <taxon>Pseudomonadota</taxon>
        <taxon>Gammaproteobacteria</taxon>
        <taxon>Pseudomonadales</taxon>
        <taxon>Pseudomonadaceae</taxon>
        <taxon>Pseudomonas</taxon>
    </lineage>
</organism>
<keyword evidence="2" id="KW-1185">Reference proteome</keyword>
<evidence type="ECO:0000313" key="2">
    <source>
        <dbReference type="Proteomes" id="UP000051335"/>
    </source>
</evidence>
<accession>A0A0P9M1N1</accession>
<dbReference type="EMBL" id="LJQC01001111">
    <property type="protein sequence ID" value="KPW85215.1"/>
    <property type="molecule type" value="Genomic_DNA"/>
</dbReference>
<proteinExistence type="predicted"/>
<dbReference type="PATRIC" id="fig|317659.3.peg.364"/>